<dbReference type="PROSITE" id="PS50847">
    <property type="entry name" value="GRAM_POS_ANCHORING"/>
    <property type="match status" value="1"/>
</dbReference>
<evidence type="ECO:0000256" key="1">
    <source>
        <dbReference type="ARBA" id="ARBA00009902"/>
    </source>
</evidence>
<evidence type="ECO:0000256" key="3">
    <source>
        <dbReference type="ARBA" id="ARBA00022525"/>
    </source>
</evidence>
<name>A0A0R1TQR1_9LACO</name>
<evidence type="ECO:0000313" key="11">
    <source>
        <dbReference type="Proteomes" id="UP000051048"/>
    </source>
</evidence>
<keyword evidence="8" id="KW-1133">Transmembrane helix</keyword>
<evidence type="ECO:0000313" key="10">
    <source>
        <dbReference type="EMBL" id="KRL83230.1"/>
    </source>
</evidence>
<dbReference type="InterPro" id="IPR019931">
    <property type="entry name" value="LPXTG_anchor"/>
</dbReference>
<dbReference type="InterPro" id="IPR025883">
    <property type="entry name" value="Cadherin-like_domain"/>
</dbReference>
<evidence type="ECO:0000259" key="9">
    <source>
        <dbReference type="PROSITE" id="PS50847"/>
    </source>
</evidence>
<dbReference type="CDD" id="cd18622">
    <property type="entry name" value="GH32_Inu-like"/>
    <property type="match status" value="1"/>
</dbReference>
<dbReference type="Gene3D" id="2.115.10.20">
    <property type="entry name" value="Glycosyl hydrolase domain, family 43"/>
    <property type="match status" value="1"/>
</dbReference>
<dbReference type="InterPro" id="IPR013189">
    <property type="entry name" value="Glyco_hydro_32_C"/>
</dbReference>
<keyword evidence="4" id="KW-0732">Signal</keyword>
<evidence type="ECO:0000256" key="2">
    <source>
        <dbReference type="ARBA" id="ARBA00022512"/>
    </source>
</evidence>
<dbReference type="InterPro" id="IPR013320">
    <property type="entry name" value="ConA-like_dom_sf"/>
</dbReference>
<evidence type="ECO:0000256" key="4">
    <source>
        <dbReference type="ARBA" id="ARBA00022729"/>
    </source>
</evidence>
<feature type="transmembrane region" description="Helical" evidence="8">
    <location>
        <begin position="801"/>
        <end position="820"/>
    </location>
</feature>
<dbReference type="Pfam" id="PF00746">
    <property type="entry name" value="Gram_pos_anchor"/>
    <property type="match status" value="1"/>
</dbReference>
<keyword evidence="2" id="KW-0134">Cell wall</keyword>
<dbReference type="SUPFAM" id="SSF49899">
    <property type="entry name" value="Concanavalin A-like lectins/glucanases"/>
    <property type="match status" value="1"/>
</dbReference>
<evidence type="ECO:0000256" key="8">
    <source>
        <dbReference type="SAM" id="Phobius"/>
    </source>
</evidence>
<dbReference type="NCBIfam" id="TIGR01167">
    <property type="entry name" value="LPXTG_anchor"/>
    <property type="match status" value="1"/>
</dbReference>
<dbReference type="PANTHER" id="PTHR42800">
    <property type="entry name" value="EXOINULINASE INUD (AFU_ORTHOLOGUE AFUA_5G00480)"/>
    <property type="match status" value="1"/>
</dbReference>
<dbReference type="InterPro" id="IPR001362">
    <property type="entry name" value="Glyco_hydro_32"/>
</dbReference>
<dbReference type="PATRIC" id="fig|1423740.3.peg.477"/>
<feature type="domain" description="Gram-positive cocci surface proteins LPxTG" evidence="9">
    <location>
        <begin position="791"/>
        <end position="827"/>
    </location>
</feature>
<dbReference type="Gene3D" id="2.60.120.560">
    <property type="entry name" value="Exo-inulinase, domain 1"/>
    <property type="match status" value="2"/>
</dbReference>
<dbReference type="EMBL" id="AZFH01000013">
    <property type="protein sequence ID" value="KRL83230.1"/>
    <property type="molecule type" value="Genomic_DNA"/>
</dbReference>
<keyword evidence="3" id="KW-0964">Secreted</keyword>
<keyword evidence="7" id="KW-0326">Glycosidase</keyword>
<keyword evidence="5 10" id="KW-0378">Hydrolase</keyword>
<dbReference type="InterPro" id="IPR023296">
    <property type="entry name" value="Glyco_hydro_beta-prop_sf"/>
</dbReference>
<evidence type="ECO:0000256" key="5">
    <source>
        <dbReference type="ARBA" id="ARBA00022801"/>
    </source>
</evidence>
<dbReference type="SMART" id="SM00640">
    <property type="entry name" value="Glyco_32"/>
    <property type="match status" value="1"/>
</dbReference>
<proteinExistence type="inferred from homology"/>
<comment type="caution">
    <text evidence="10">The sequence shown here is derived from an EMBL/GenBank/DDBJ whole genome shotgun (WGS) entry which is preliminary data.</text>
</comment>
<dbReference type="Pfam" id="PF00251">
    <property type="entry name" value="Glyco_hydro_32N"/>
    <property type="match status" value="1"/>
</dbReference>
<dbReference type="AlphaFoldDB" id="A0A0R1TQR1"/>
<dbReference type="GO" id="GO:0005987">
    <property type="term" value="P:sucrose catabolic process"/>
    <property type="evidence" value="ECO:0007669"/>
    <property type="project" value="TreeGrafter"/>
</dbReference>
<dbReference type="PANTHER" id="PTHR42800:SF1">
    <property type="entry name" value="EXOINULINASE INUD (AFU_ORTHOLOGUE AFUA_5G00480)"/>
    <property type="match status" value="1"/>
</dbReference>
<keyword evidence="8" id="KW-0812">Transmembrane</keyword>
<dbReference type="GO" id="GO:0005737">
    <property type="term" value="C:cytoplasm"/>
    <property type="evidence" value="ECO:0007669"/>
    <property type="project" value="TreeGrafter"/>
</dbReference>
<gene>
    <name evidence="10" type="ORF">FC36_GL000447</name>
</gene>
<reference evidence="10 11" key="1">
    <citation type="journal article" date="2015" name="Genome Announc.">
        <title>Expanding the biotechnology potential of lactobacilli through comparative genomics of 213 strains and associated genera.</title>
        <authorList>
            <person name="Sun Z."/>
            <person name="Harris H.M."/>
            <person name="McCann A."/>
            <person name="Guo C."/>
            <person name="Argimon S."/>
            <person name="Zhang W."/>
            <person name="Yang X."/>
            <person name="Jeffery I.B."/>
            <person name="Cooney J.C."/>
            <person name="Kagawa T.F."/>
            <person name="Liu W."/>
            <person name="Song Y."/>
            <person name="Salvetti E."/>
            <person name="Wrobel A."/>
            <person name="Rasinkangas P."/>
            <person name="Parkhill J."/>
            <person name="Rea M.C."/>
            <person name="O'Sullivan O."/>
            <person name="Ritari J."/>
            <person name="Douillard F.P."/>
            <person name="Paul Ross R."/>
            <person name="Yang R."/>
            <person name="Briner A.E."/>
            <person name="Felis G.E."/>
            <person name="de Vos W.M."/>
            <person name="Barrangou R."/>
            <person name="Klaenhammer T.R."/>
            <person name="Caufield P.W."/>
            <person name="Cui Y."/>
            <person name="Zhang H."/>
            <person name="O'Toole P.W."/>
        </authorList>
    </citation>
    <scope>NUCLEOTIDE SEQUENCE [LARGE SCALE GENOMIC DNA]</scope>
    <source>
        <strain evidence="10 11">DSM 15833</strain>
    </source>
</reference>
<sequence>MEAASHIAKFWRMVNGQGYELLAPKSYKPTEDGHYNLKVVAYGKNIEYYINDELIGSAGDYVVQKDDKGQPAYKRSGNFGLLTWNGDVTYSNVRYQELTPDFNPFLKDITVVSNEGQAEVKGQFFTDETNYIQYVDNATKTVNLEVLANVPNVQVVAYDQEGNAYTDLKNIPVSVGANYITVVSTVLGADGTPIQASYHVNVHRRQKAEIYYHEPYRDQFHYSVKDGWSNDPNGLVYYNGTYHFFYQFYDDTSWGPMHWGHATSTDLIHWKEEPIALYPDANRAMFSGSIVADVNNTTGLFDQGKGGLVALVTADGGGQRIELAYSKDEGKTWNKLADPVLDYANDDPLHNAAFRDPKVFRWNNQWFMVVAGGPLRIYSSSDLQNWKSESVYSGIETECPDLYPIQTDNGVKWVLSRGGRYYKVGDFKQVDGNWYFLPDKVYEKTDGIMNFGKDSYAAMTYFVQDFGTEANPTLPEIIESNWMNNWDYCNDVAATVGQKFNGTYNLNLKLGLTKEGDKYVLTQTPITAYQDLRDVEHAMTFKNVTVGEDNDLLKDFQGDTYEIVAHFVPAVGTKKLGFNVLTSATQGTSIVYDLEEETMSIDRSKSGKQINAKFTEPNIQNKVTKNADGSVDLHIYVDKASVEVFTKGDTVLGANQIFPDADSLGASLMVEGDPVVADIAIYPLKSIWFADKPVVTPKDDASSSAINDTVNAGEGNVTNVDANISDVNTAANGKNNTVAISNAGDITSEIKVGNNTIILPNSKTKVTLQETEGQSSSVKVQTSKVSVAKQLPQTGEEKTSVWMGVMAALLGALSFLFPAMKRRKGNN</sequence>
<evidence type="ECO:0000256" key="6">
    <source>
        <dbReference type="ARBA" id="ARBA00023088"/>
    </source>
</evidence>
<dbReference type="STRING" id="1423740.FC36_GL000447"/>
<dbReference type="Pfam" id="PF12733">
    <property type="entry name" value="Cadherin-like"/>
    <property type="match status" value="1"/>
</dbReference>
<protein>
    <submittedName>
        <fullName evidence="10">Fructan hydrolase</fullName>
    </submittedName>
</protein>
<accession>A0A0R1TQR1</accession>
<keyword evidence="6" id="KW-0572">Peptidoglycan-anchor</keyword>
<dbReference type="Proteomes" id="UP000051048">
    <property type="component" value="Unassembled WGS sequence"/>
</dbReference>
<dbReference type="GO" id="GO:0004575">
    <property type="term" value="F:sucrose alpha-glucosidase activity"/>
    <property type="evidence" value="ECO:0007669"/>
    <property type="project" value="TreeGrafter"/>
</dbReference>
<dbReference type="InterPro" id="IPR013148">
    <property type="entry name" value="Glyco_hydro_32_N"/>
</dbReference>
<evidence type="ECO:0000256" key="7">
    <source>
        <dbReference type="ARBA" id="ARBA00023295"/>
    </source>
</evidence>
<comment type="similarity">
    <text evidence="1">Belongs to the glycosyl hydrolase 32 family.</text>
</comment>
<organism evidence="10 11">
    <name type="scientific">Ligilactobacillus equi DSM 15833 = JCM 10991</name>
    <dbReference type="NCBI Taxonomy" id="1423740"/>
    <lineage>
        <taxon>Bacteria</taxon>
        <taxon>Bacillati</taxon>
        <taxon>Bacillota</taxon>
        <taxon>Bacilli</taxon>
        <taxon>Lactobacillales</taxon>
        <taxon>Lactobacillaceae</taxon>
        <taxon>Ligilactobacillus</taxon>
    </lineage>
</organism>
<keyword evidence="8" id="KW-0472">Membrane</keyword>
<dbReference type="SUPFAM" id="SSF75005">
    <property type="entry name" value="Arabinanase/levansucrase/invertase"/>
    <property type="match status" value="1"/>
</dbReference>
<dbReference type="Pfam" id="PF08244">
    <property type="entry name" value="Glyco_hydro_32C"/>
    <property type="match status" value="1"/>
</dbReference>